<evidence type="ECO:0000256" key="1">
    <source>
        <dbReference type="SAM" id="MobiDB-lite"/>
    </source>
</evidence>
<dbReference type="STRING" id="1262450.S3CC05"/>
<feature type="compositionally biased region" description="Basic and acidic residues" evidence="1">
    <location>
        <begin position="884"/>
        <end position="899"/>
    </location>
</feature>
<dbReference type="OrthoDB" id="5401902at2759"/>
<feature type="compositionally biased region" description="Polar residues" evidence="1">
    <location>
        <begin position="601"/>
        <end position="612"/>
    </location>
</feature>
<proteinExistence type="predicted"/>
<dbReference type="eggNOG" id="ENOG502SVYW">
    <property type="taxonomic scope" value="Eukaryota"/>
</dbReference>
<feature type="region of interest" description="Disordered" evidence="1">
    <location>
        <begin position="467"/>
        <end position="519"/>
    </location>
</feature>
<feature type="compositionally biased region" description="Polar residues" evidence="1">
    <location>
        <begin position="791"/>
        <end position="823"/>
    </location>
</feature>
<organism evidence="2 3">
    <name type="scientific">Ophiostoma piceae (strain UAMH 11346)</name>
    <name type="common">Sap stain fungus</name>
    <dbReference type="NCBI Taxonomy" id="1262450"/>
    <lineage>
        <taxon>Eukaryota</taxon>
        <taxon>Fungi</taxon>
        <taxon>Dikarya</taxon>
        <taxon>Ascomycota</taxon>
        <taxon>Pezizomycotina</taxon>
        <taxon>Sordariomycetes</taxon>
        <taxon>Sordariomycetidae</taxon>
        <taxon>Ophiostomatales</taxon>
        <taxon>Ophiostomataceae</taxon>
        <taxon>Ophiostoma</taxon>
    </lineage>
</organism>
<feature type="compositionally biased region" description="Polar residues" evidence="1">
    <location>
        <begin position="952"/>
        <end position="961"/>
    </location>
</feature>
<feature type="compositionally biased region" description="Basic and acidic residues" evidence="1">
    <location>
        <begin position="617"/>
        <end position="633"/>
    </location>
</feature>
<feature type="region of interest" description="Disordered" evidence="1">
    <location>
        <begin position="573"/>
        <end position="724"/>
    </location>
</feature>
<protein>
    <submittedName>
        <fullName evidence="2">Uncharacterized protein</fullName>
    </submittedName>
</protein>
<gene>
    <name evidence="2" type="ORF">F503_06494</name>
</gene>
<dbReference type="AlphaFoldDB" id="S3CC05"/>
<feature type="region of interest" description="Disordered" evidence="1">
    <location>
        <begin position="939"/>
        <end position="971"/>
    </location>
</feature>
<dbReference type="EMBL" id="KE148165">
    <property type="protein sequence ID" value="EPE03788.1"/>
    <property type="molecule type" value="Genomic_DNA"/>
</dbReference>
<feature type="region of interest" description="Disordered" evidence="1">
    <location>
        <begin position="777"/>
        <end position="901"/>
    </location>
</feature>
<reference evidence="2 3" key="1">
    <citation type="journal article" date="2013" name="BMC Genomics">
        <title>The genome and transcriptome of the pine saprophyte Ophiostoma piceae, and a comparison with the bark beetle-associated pine pathogen Grosmannia clavigera.</title>
        <authorList>
            <person name="Haridas S."/>
            <person name="Wang Y."/>
            <person name="Lim L."/>
            <person name="Massoumi Alamouti S."/>
            <person name="Jackman S."/>
            <person name="Docking R."/>
            <person name="Robertson G."/>
            <person name="Birol I."/>
            <person name="Bohlmann J."/>
            <person name="Breuil C."/>
        </authorList>
    </citation>
    <scope>NUCLEOTIDE SEQUENCE [LARGE SCALE GENOMIC DNA]</scope>
    <source>
        <strain evidence="2 3">UAMH 11346</strain>
    </source>
</reference>
<feature type="compositionally biased region" description="Polar residues" evidence="1">
    <location>
        <begin position="696"/>
        <end position="722"/>
    </location>
</feature>
<dbReference type="VEuPathDB" id="FungiDB:F503_06494"/>
<feature type="compositionally biased region" description="Pro residues" evidence="1">
    <location>
        <begin position="469"/>
        <end position="478"/>
    </location>
</feature>
<feature type="compositionally biased region" description="Basic and acidic residues" evidence="1">
    <location>
        <begin position="573"/>
        <end position="584"/>
    </location>
</feature>
<dbReference type="Proteomes" id="UP000016923">
    <property type="component" value="Unassembled WGS sequence"/>
</dbReference>
<dbReference type="OMA" id="SSCRENG"/>
<evidence type="ECO:0000313" key="3">
    <source>
        <dbReference type="Proteomes" id="UP000016923"/>
    </source>
</evidence>
<name>S3CC05_OPHP1</name>
<dbReference type="HOGENOM" id="CLU_010344_0_0_1"/>
<keyword evidence="3" id="KW-1185">Reference proteome</keyword>
<evidence type="ECO:0000313" key="2">
    <source>
        <dbReference type="EMBL" id="EPE03788.1"/>
    </source>
</evidence>
<sequence>MVNEPVSKRAKRLVKQLYELQLHDAELTAPVCISIKHYLRSSKYCRAIETSPGPDTKLDIETRRNEVSKFIMSQLEAQRLTSQGPSAVIVLNPVIKLILSCLPLQLARENTVPTLIYWQSFSSHRTVCIFAFVSNKATMPSSAYSAQELLGLRDLAMPMTLPDVPQKGASPVPSEESEYIQHQSGQDIDGPTHGETEWRYRGRAAFETTAATEPLSAPTGLNAQQSEGFQRFYKAVISPTHVRVTAGGRIVPNTRGTSPMSKRFKDGLNEGPHLKNGVQNGDEQNQQLPNHAYLPGGKVPPMPLLAYPPHPFYPPFSASFPSMPMMHMGMGIGMPGGFSYAHHPPPHSTLPPMKSESVGSISKENQVKGERREMSGFKFPTPETTEDKFSRASSSQLEHQKPFVYNGQAIYPFPPQGFPAQLPHGNNAQFPPGFMGHTFPTAAFHNSMMVPPPVGINPMLNHAIGFPGMLPPQHPPNGNPHQATPAERSNVAGAPPPSNDEEDPALPPVSSIRPSEISRKQIDMLRGSLKYHEDQLLYNKHQIDEKEMEHTIQMLQSQIDRFEILNQGQVRFEEEHYPKKETKVTKPSSSYSRTSDRPFRNTASGQSTVKHASSSIKRSESSRQKSALRKKEPYLSLDPIESPVSITDPVKKSTLPSGAALAPPFEPRSFPSIGKYVSENTRPASQLDGPVADVSGNGTANDASFGNSSCRENGHSSSLSTDSDIRKPYLVGTLRPGVDPQRARETDYVYERELTPDETRSRYLYWGKAPSFTRKGLPKFDGKDFYPPSPSSSKVLGQSKQSPAGYRSNTGEQSAEFYSTASRPKSPAISRAPTAGQYASSFSRERQKPVKVTIRRPDSDVATKPQKFNIKPPKPALAQTDSDNVNRRDEAEPLSDHTNEALPGALTSATVHGVLPQYSAGYDSLVAASLSPLSPATLGHLSPNKSEEGSSVFLTPTSTKMGENRPPLDSTAPASLEQMFTDIVSLESKHSTALPAQYSGF</sequence>
<accession>S3CC05</accession>